<dbReference type="AlphaFoldDB" id="A0A1A9QE04"/>
<evidence type="ECO:0000256" key="9">
    <source>
        <dbReference type="ARBA" id="ARBA00022884"/>
    </source>
</evidence>
<evidence type="ECO:0000313" key="17">
    <source>
        <dbReference type="Proteomes" id="UP000077623"/>
    </source>
</evidence>
<dbReference type="Pfam" id="PF17759">
    <property type="entry name" value="tRNA_synthFbeta"/>
    <property type="match status" value="1"/>
</dbReference>
<evidence type="ECO:0000259" key="13">
    <source>
        <dbReference type="PROSITE" id="PS50886"/>
    </source>
</evidence>
<reference evidence="17" key="1">
    <citation type="submission" date="2016-04" db="EMBL/GenBank/DDBJ databases">
        <authorList>
            <person name="Quiroz-Castaneda R.E."/>
            <person name="Martinez-Ocampo F."/>
        </authorList>
    </citation>
    <scope>NUCLEOTIDE SEQUENCE [LARGE SCALE GENOMIC DNA]</scope>
    <source>
        <strain evidence="17">INIFAP01</strain>
    </source>
</reference>
<dbReference type="InterPro" id="IPR002547">
    <property type="entry name" value="tRNA-bd_dom"/>
</dbReference>
<dbReference type="Pfam" id="PF03147">
    <property type="entry name" value="FDX-ACB"/>
    <property type="match status" value="1"/>
</dbReference>
<sequence length="627" mass="71973">MIITRNLLSDFFPDIKNFSIEALTKAFFKSGIELESYEEIIAPTGIYYAQIKSFEKIEGSSKLNYCKVFIPLLNEERDIVCGASNVREGIKVIASLPGAKLGDIEIKEREVFGKVSYGMLCSYKELFKSNLLTFKGIEGILELPEDFNINKLFEASDLNLDDIIFELSLPSNRGDLHSAWGLASELIKHLNYEKPINNGKKYSSNWELQLALFTNNFFSTNYEECLNYYIFLAFNILIKPITGQTIKSKSIFFNNLANEFLGNEISEIVNPVTIDIDWGKVCTFLCINETTKQELITKLSKYGFIFENNKCTVPLWRNDINNCKDFIEEIMRNVDLNDIDEKPPIAQYSITPASKLFSLEKVKDFWKNKNFLECSTFNLQLPEQASQTYELFNNEVSTLKNPISLDKSALRKHALFELINVLERNNNLKNALYPIFEITTDLNTLNIVVPLIPKSFPLNTSLINNDLYDLQSFLKRSSSLINQEITFALATKVFPPFLSTNLLQIISNKEIVGYLGYLKAKLPFKVVGAFLSLREGENILKKSPEYSEFPPSYKDISFELSNIEIGKILNHLTNPLLREIQFLERYQNTFLFRFKFQSFEKTLTKEEINASMQFITDTLISLGAKIR</sequence>
<evidence type="ECO:0000256" key="3">
    <source>
        <dbReference type="ARBA" id="ARBA00022555"/>
    </source>
</evidence>
<feature type="domain" description="FDX-ACB" evidence="14">
    <location>
        <begin position="547"/>
        <end position="627"/>
    </location>
</feature>
<evidence type="ECO:0000256" key="8">
    <source>
        <dbReference type="ARBA" id="ARBA00022842"/>
    </source>
</evidence>
<keyword evidence="11" id="KW-0030">Aminoacyl-tRNA synthetase</keyword>
<dbReference type="InterPro" id="IPR041616">
    <property type="entry name" value="PheRS_beta_core"/>
</dbReference>
<dbReference type="GO" id="GO:0000049">
    <property type="term" value="F:tRNA binding"/>
    <property type="evidence" value="ECO:0007669"/>
    <property type="project" value="UniProtKB-UniRule"/>
</dbReference>
<dbReference type="GO" id="GO:0000287">
    <property type="term" value="F:magnesium ion binding"/>
    <property type="evidence" value="ECO:0007669"/>
    <property type="project" value="InterPro"/>
</dbReference>
<dbReference type="InterPro" id="IPR009061">
    <property type="entry name" value="DNA-bd_dom_put_sf"/>
</dbReference>
<name>A0A1A9QE04_9MOLU</name>
<dbReference type="Gene3D" id="3.30.70.380">
    <property type="entry name" value="Ferrodoxin-fold anticodon-binding domain"/>
    <property type="match status" value="1"/>
</dbReference>
<dbReference type="InterPro" id="IPR005147">
    <property type="entry name" value="tRNA_synthase_B5-dom"/>
</dbReference>
<dbReference type="SUPFAM" id="SSF55681">
    <property type="entry name" value="Class II aaRS and biotin synthetases"/>
    <property type="match status" value="1"/>
</dbReference>
<dbReference type="EMBL" id="LWUJ01000011">
    <property type="protein sequence ID" value="OAL10231.1"/>
    <property type="molecule type" value="Genomic_DNA"/>
</dbReference>
<accession>A0A1A9QE04</accession>
<dbReference type="Gene3D" id="2.40.50.140">
    <property type="entry name" value="Nucleic acid-binding proteins"/>
    <property type="match status" value="1"/>
</dbReference>
<dbReference type="EC" id="6.1.1.20" evidence="2"/>
<dbReference type="Proteomes" id="UP000077623">
    <property type="component" value="Unassembled WGS sequence"/>
</dbReference>
<organism evidence="16 17">
    <name type="scientific">Candidatus Mycoplasma haematobovis</name>
    <dbReference type="NCBI Taxonomy" id="432608"/>
    <lineage>
        <taxon>Bacteria</taxon>
        <taxon>Bacillati</taxon>
        <taxon>Mycoplasmatota</taxon>
        <taxon>Mollicutes</taxon>
        <taxon>Mycoplasmataceae</taxon>
        <taxon>Mycoplasma</taxon>
    </lineage>
</organism>
<evidence type="ECO:0000256" key="7">
    <source>
        <dbReference type="ARBA" id="ARBA00022840"/>
    </source>
</evidence>
<dbReference type="GO" id="GO:0005524">
    <property type="term" value="F:ATP binding"/>
    <property type="evidence" value="ECO:0007669"/>
    <property type="project" value="UniProtKB-KW"/>
</dbReference>
<comment type="cofactor">
    <cofactor evidence="1">
        <name>Mg(2+)</name>
        <dbReference type="ChEBI" id="CHEBI:18420"/>
    </cofactor>
</comment>
<dbReference type="STRING" id="432608.A6V39_02190"/>
<evidence type="ECO:0000256" key="5">
    <source>
        <dbReference type="ARBA" id="ARBA00022723"/>
    </source>
</evidence>
<dbReference type="SUPFAM" id="SSF46955">
    <property type="entry name" value="Putative DNA-binding domain"/>
    <property type="match status" value="1"/>
</dbReference>
<keyword evidence="7" id="KW-0067">ATP-binding</keyword>
<dbReference type="PROSITE" id="PS50886">
    <property type="entry name" value="TRBD"/>
    <property type="match status" value="1"/>
</dbReference>
<dbReference type="PROSITE" id="PS51447">
    <property type="entry name" value="FDX_ACB"/>
    <property type="match status" value="1"/>
</dbReference>
<evidence type="ECO:0000259" key="14">
    <source>
        <dbReference type="PROSITE" id="PS51447"/>
    </source>
</evidence>
<dbReference type="CDD" id="cd02796">
    <property type="entry name" value="tRNA_bind_bactPheRS"/>
    <property type="match status" value="1"/>
</dbReference>
<keyword evidence="9 12" id="KW-0694">RNA-binding</keyword>
<dbReference type="InterPro" id="IPR045864">
    <property type="entry name" value="aa-tRNA-synth_II/BPL/LPL"/>
</dbReference>
<keyword evidence="3 12" id="KW-0820">tRNA-binding</keyword>
<evidence type="ECO:0000259" key="15">
    <source>
        <dbReference type="PROSITE" id="PS51483"/>
    </source>
</evidence>
<evidence type="ECO:0000256" key="10">
    <source>
        <dbReference type="ARBA" id="ARBA00022917"/>
    </source>
</evidence>
<evidence type="ECO:0000256" key="1">
    <source>
        <dbReference type="ARBA" id="ARBA00001946"/>
    </source>
</evidence>
<dbReference type="SUPFAM" id="SSF50249">
    <property type="entry name" value="Nucleic acid-binding proteins"/>
    <property type="match status" value="1"/>
</dbReference>
<keyword evidence="5" id="KW-0479">Metal-binding</keyword>
<evidence type="ECO:0000256" key="6">
    <source>
        <dbReference type="ARBA" id="ARBA00022741"/>
    </source>
</evidence>
<proteinExistence type="predicted"/>
<evidence type="ECO:0000256" key="2">
    <source>
        <dbReference type="ARBA" id="ARBA00012814"/>
    </source>
</evidence>
<dbReference type="RefSeq" id="WP_187150080.1">
    <property type="nucleotide sequence ID" value="NZ_LWUJ01000011.1"/>
</dbReference>
<feature type="domain" description="B5" evidence="15">
    <location>
        <begin position="269"/>
        <end position="341"/>
    </location>
</feature>
<dbReference type="PANTHER" id="PTHR10947">
    <property type="entry name" value="PHENYLALANYL-TRNA SYNTHETASE BETA CHAIN AND LEUCINE-RICH REPEAT-CONTAINING PROTEIN 47"/>
    <property type="match status" value="1"/>
</dbReference>
<dbReference type="Pfam" id="PF01588">
    <property type="entry name" value="tRNA_bind"/>
    <property type="match status" value="1"/>
</dbReference>
<dbReference type="InterPro" id="IPR036690">
    <property type="entry name" value="Fdx_antiC-bd_sf"/>
</dbReference>
<dbReference type="InterPro" id="IPR005121">
    <property type="entry name" value="Fdx_antiC-bd"/>
</dbReference>
<gene>
    <name evidence="16" type="ORF">A6V39_02190</name>
</gene>
<evidence type="ECO:0000256" key="4">
    <source>
        <dbReference type="ARBA" id="ARBA00022598"/>
    </source>
</evidence>
<protein>
    <recommendedName>
        <fullName evidence="2">phenylalanine--tRNA ligase</fullName>
        <ecNumber evidence="2">6.1.1.20</ecNumber>
    </recommendedName>
</protein>
<dbReference type="SMART" id="SM00896">
    <property type="entry name" value="FDX-ACB"/>
    <property type="match status" value="1"/>
</dbReference>
<dbReference type="SUPFAM" id="SSF54991">
    <property type="entry name" value="Anticodon-binding domain of PheRS"/>
    <property type="match status" value="1"/>
</dbReference>
<keyword evidence="4" id="KW-0436">Ligase</keyword>
<evidence type="ECO:0000256" key="12">
    <source>
        <dbReference type="PROSITE-ProRule" id="PRU00209"/>
    </source>
</evidence>
<keyword evidence="17" id="KW-1185">Reference proteome</keyword>
<evidence type="ECO:0000256" key="11">
    <source>
        <dbReference type="ARBA" id="ARBA00023146"/>
    </source>
</evidence>
<dbReference type="InterPro" id="IPR033714">
    <property type="entry name" value="tRNA_bind_bactPheRS"/>
</dbReference>
<dbReference type="InterPro" id="IPR012340">
    <property type="entry name" value="NA-bd_OB-fold"/>
</dbReference>
<dbReference type="Gene3D" id="3.30.56.10">
    <property type="match status" value="2"/>
</dbReference>
<comment type="caution">
    <text evidence="16">The sequence shown here is derived from an EMBL/GenBank/DDBJ whole genome shotgun (WGS) entry which is preliminary data.</text>
</comment>
<dbReference type="Gene3D" id="3.30.930.10">
    <property type="entry name" value="Bira Bifunctional Protein, Domain 2"/>
    <property type="match status" value="1"/>
</dbReference>
<evidence type="ECO:0000313" key="16">
    <source>
        <dbReference type="EMBL" id="OAL10231.1"/>
    </source>
</evidence>
<keyword evidence="6" id="KW-0547">Nucleotide-binding</keyword>
<dbReference type="InterPro" id="IPR045060">
    <property type="entry name" value="Phe-tRNA-ligase_IIc_bsu"/>
</dbReference>
<dbReference type="SMART" id="SM00874">
    <property type="entry name" value="B5"/>
    <property type="match status" value="1"/>
</dbReference>
<keyword evidence="10" id="KW-0648">Protein biosynthesis</keyword>
<dbReference type="PANTHER" id="PTHR10947:SF3">
    <property type="entry name" value="LEUCINE-RICH REPEAT-CONTAINING PROTEIN 47"/>
    <property type="match status" value="1"/>
</dbReference>
<feature type="domain" description="TRNA-binding" evidence="13">
    <location>
        <begin position="40"/>
        <end position="154"/>
    </location>
</feature>
<dbReference type="GO" id="GO:0004826">
    <property type="term" value="F:phenylalanine-tRNA ligase activity"/>
    <property type="evidence" value="ECO:0007669"/>
    <property type="project" value="UniProtKB-EC"/>
</dbReference>
<keyword evidence="8" id="KW-0460">Magnesium</keyword>
<dbReference type="GO" id="GO:0006432">
    <property type="term" value="P:phenylalanyl-tRNA aminoacylation"/>
    <property type="evidence" value="ECO:0007669"/>
    <property type="project" value="InterPro"/>
</dbReference>
<dbReference type="PROSITE" id="PS51483">
    <property type="entry name" value="B5"/>
    <property type="match status" value="1"/>
</dbReference>